<dbReference type="Pfam" id="PF08239">
    <property type="entry name" value="SH3_3"/>
    <property type="match status" value="1"/>
</dbReference>
<evidence type="ECO:0000313" key="6">
    <source>
        <dbReference type="Proteomes" id="UP000294772"/>
    </source>
</evidence>
<name>A0AA46DE19_9BURK</name>
<dbReference type="Gene3D" id="2.30.30.40">
    <property type="entry name" value="SH3 Domains"/>
    <property type="match status" value="1"/>
</dbReference>
<dbReference type="AlphaFoldDB" id="A0AA46DE19"/>
<proteinExistence type="predicted"/>
<comment type="caution">
    <text evidence="5">The sequence shown here is derived from an EMBL/GenBank/DDBJ whole genome shotgun (WGS) entry which is preliminary data.</text>
</comment>
<dbReference type="InterPro" id="IPR011250">
    <property type="entry name" value="OMP/PagP_B-barrel"/>
</dbReference>
<reference evidence="5 6" key="1">
    <citation type="submission" date="2019-03" db="EMBL/GenBank/DDBJ databases">
        <title>Genomic Encyclopedia of Type Strains, Phase IV (KMG-IV): sequencing the most valuable type-strain genomes for metagenomic binning, comparative biology and taxonomic classification.</title>
        <authorList>
            <person name="Goeker M."/>
        </authorList>
    </citation>
    <scope>NUCLEOTIDE SEQUENCE [LARGE SCALE GENOMIC DNA]</scope>
    <source>
        <strain evidence="5 6">DSM 15264</strain>
    </source>
</reference>
<dbReference type="GO" id="GO:0009279">
    <property type="term" value="C:cell outer membrane"/>
    <property type="evidence" value="ECO:0007669"/>
    <property type="project" value="UniProtKB-SubCell"/>
</dbReference>
<dbReference type="InterPro" id="IPR027385">
    <property type="entry name" value="Beta-barrel_OMP"/>
</dbReference>
<dbReference type="InterPro" id="IPR003646">
    <property type="entry name" value="SH3-like_bac-type"/>
</dbReference>
<accession>A0AA46DE19</accession>
<dbReference type="Pfam" id="PF13505">
    <property type="entry name" value="OMP_b-brl"/>
    <property type="match status" value="1"/>
</dbReference>
<sequence length="262" mass="29484">MSLAVPRRGGPAPVPVRWTLTLACAIALAVAWPARAGDEARERLQITDPYIELHTGAGRGYPVFHVAARHEWIEVLMRHTDWYQVRTVDGKVGWVHRRQLETTLTEAGHAKTFRDVVLDDYLQRRLQMGGAWGRFDGEPMLKLWAGYRFSPVLGVEATLAQVQGVFSGTDFWHVNAVVEPWADRRLSPTFGVGVGRFKNVPNASLVDARRTNANLANASLGVRYHLSDRFMLSADYSLYTAFVSDERSTEYRAFTLGIAFFF</sequence>
<evidence type="ECO:0000256" key="2">
    <source>
        <dbReference type="ARBA" id="ARBA00022729"/>
    </source>
</evidence>
<dbReference type="RefSeq" id="WP_232529233.1">
    <property type="nucleotide sequence ID" value="NZ_CALFFA010000021.1"/>
</dbReference>
<feature type="domain" description="SH3b" evidence="3">
    <location>
        <begin position="53"/>
        <end position="98"/>
    </location>
</feature>
<evidence type="ECO:0000259" key="4">
    <source>
        <dbReference type="Pfam" id="PF13505"/>
    </source>
</evidence>
<protein>
    <submittedName>
        <fullName evidence="5">SH3 domain-containing protein</fullName>
    </submittedName>
</protein>
<keyword evidence="2" id="KW-0732">Signal</keyword>
<evidence type="ECO:0000313" key="5">
    <source>
        <dbReference type="EMBL" id="TCP07137.1"/>
    </source>
</evidence>
<evidence type="ECO:0000256" key="1">
    <source>
        <dbReference type="ARBA" id="ARBA00004442"/>
    </source>
</evidence>
<dbReference type="EMBL" id="SLXF01000005">
    <property type="protein sequence ID" value="TCP07137.1"/>
    <property type="molecule type" value="Genomic_DNA"/>
</dbReference>
<dbReference type="Gene3D" id="2.40.160.20">
    <property type="match status" value="1"/>
</dbReference>
<organism evidence="5 6">
    <name type="scientific">Caldimonas thermodepolymerans</name>
    <dbReference type="NCBI Taxonomy" id="215580"/>
    <lineage>
        <taxon>Bacteria</taxon>
        <taxon>Pseudomonadati</taxon>
        <taxon>Pseudomonadota</taxon>
        <taxon>Betaproteobacteria</taxon>
        <taxon>Burkholderiales</taxon>
        <taxon>Sphaerotilaceae</taxon>
        <taxon>Caldimonas</taxon>
    </lineage>
</organism>
<evidence type="ECO:0000259" key="3">
    <source>
        <dbReference type="Pfam" id="PF08239"/>
    </source>
</evidence>
<gene>
    <name evidence="5" type="ORF">EV676_105158</name>
</gene>
<dbReference type="Proteomes" id="UP000294772">
    <property type="component" value="Unassembled WGS sequence"/>
</dbReference>
<feature type="domain" description="Outer membrane protein beta-barrel" evidence="4">
    <location>
        <begin position="137"/>
        <end position="260"/>
    </location>
</feature>
<dbReference type="SUPFAM" id="SSF56925">
    <property type="entry name" value="OMPA-like"/>
    <property type="match status" value="1"/>
</dbReference>
<comment type="subcellular location">
    <subcellularLocation>
        <location evidence="1">Cell outer membrane</location>
    </subcellularLocation>
</comment>